<keyword evidence="15 22" id="KW-0464">Manganese</keyword>
<feature type="domain" description="ATP-grasp" evidence="24">
    <location>
        <begin position="130"/>
        <end position="336"/>
    </location>
</feature>
<feature type="binding site" evidence="22">
    <location>
        <position position="289"/>
    </location>
    <ligand>
        <name>Mg(2+)</name>
        <dbReference type="ChEBI" id="CHEBI:18420"/>
        <label>1</label>
    </ligand>
</feature>
<comment type="function">
    <text evidence="2 19">Cell wall formation.</text>
</comment>
<dbReference type="Gene3D" id="3.30.470.20">
    <property type="entry name" value="ATP-grasp fold, B domain"/>
    <property type="match status" value="1"/>
</dbReference>
<evidence type="ECO:0000256" key="2">
    <source>
        <dbReference type="ARBA" id="ARBA00003921"/>
    </source>
</evidence>
<organism evidence="25 26">
    <name type="scientific">Candidatus Veblenbacteria bacterium RIFOXYB1_FULL_43_13</name>
    <dbReference type="NCBI Taxonomy" id="1802426"/>
    <lineage>
        <taxon>Bacteria</taxon>
        <taxon>Candidatus Vebleniibacteriota</taxon>
    </lineage>
</organism>
<feature type="binding site" evidence="21">
    <location>
        <begin position="302"/>
        <end position="303"/>
    </location>
    <ligand>
        <name>ATP</name>
        <dbReference type="ChEBI" id="CHEBI:30616"/>
    </ligand>
</feature>
<keyword evidence="7 19" id="KW-0963">Cytoplasm</keyword>
<comment type="similarity">
    <text evidence="5 19">Belongs to the D-alanine--D-alanine ligase family.</text>
</comment>
<evidence type="ECO:0000256" key="8">
    <source>
        <dbReference type="ARBA" id="ARBA00022598"/>
    </source>
</evidence>
<dbReference type="NCBIfam" id="TIGR01205">
    <property type="entry name" value="D_ala_D_alaTIGR"/>
    <property type="match status" value="1"/>
</dbReference>
<dbReference type="Gene3D" id="3.30.1490.20">
    <property type="entry name" value="ATP-grasp fold, A domain"/>
    <property type="match status" value="1"/>
</dbReference>
<feature type="binding site" evidence="21">
    <location>
        <position position="126"/>
    </location>
    <ligand>
        <name>ATP</name>
        <dbReference type="ChEBI" id="CHEBI:30616"/>
    </ligand>
</feature>
<dbReference type="GO" id="GO:0005829">
    <property type="term" value="C:cytosol"/>
    <property type="evidence" value="ECO:0007669"/>
    <property type="project" value="TreeGrafter"/>
</dbReference>
<feature type="binding site" evidence="21">
    <location>
        <begin position="208"/>
        <end position="216"/>
    </location>
    <ligand>
        <name>ATP</name>
        <dbReference type="ChEBI" id="CHEBI:30616"/>
    </ligand>
</feature>
<evidence type="ECO:0000259" key="24">
    <source>
        <dbReference type="PROSITE" id="PS50975"/>
    </source>
</evidence>
<comment type="subcellular location">
    <subcellularLocation>
        <location evidence="3 19">Cytoplasm</location>
    </subcellularLocation>
</comment>
<dbReference type="GO" id="GO:0005524">
    <property type="term" value="F:ATP binding"/>
    <property type="evidence" value="ECO:0007669"/>
    <property type="project" value="UniProtKB-UniRule"/>
</dbReference>
<reference evidence="25 26" key="1">
    <citation type="journal article" date="2016" name="Nat. Commun.">
        <title>Thousands of microbial genomes shed light on interconnected biogeochemical processes in an aquifer system.</title>
        <authorList>
            <person name="Anantharaman K."/>
            <person name="Brown C.T."/>
            <person name="Hug L.A."/>
            <person name="Sharon I."/>
            <person name="Castelle C.J."/>
            <person name="Probst A.J."/>
            <person name="Thomas B.C."/>
            <person name="Singh A."/>
            <person name="Wilkins M.J."/>
            <person name="Karaoz U."/>
            <person name="Brodie E.L."/>
            <person name="Williams K.H."/>
            <person name="Hubbard S.S."/>
            <person name="Banfield J.F."/>
        </authorList>
    </citation>
    <scope>NUCLEOTIDE SEQUENCE [LARGE SCALE GENOMIC DNA]</scope>
</reference>
<dbReference type="FunFam" id="3.30.1490.20:FF:000007">
    <property type="entry name" value="D-alanine--D-alanine ligase"/>
    <property type="match status" value="1"/>
</dbReference>
<dbReference type="InterPro" id="IPR005905">
    <property type="entry name" value="D_ala_D_ala"/>
</dbReference>
<dbReference type="Proteomes" id="UP000177575">
    <property type="component" value="Unassembled WGS sequence"/>
</dbReference>
<dbReference type="Pfam" id="PF01820">
    <property type="entry name" value="Dala_Dala_lig_N"/>
    <property type="match status" value="1"/>
</dbReference>
<dbReference type="AlphaFoldDB" id="A0A1G2Q4Y7"/>
<evidence type="ECO:0000256" key="15">
    <source>
        <dbReference type="ARBA" id="ARBA00023211"/>
    </source>
</evidence>
<proteinExistence type="inferred from homology"/>
<evidence type="ECO:0000256" key="9">
    <source>
        <dbReference type="ARBA" id="ARBA00022723"/>
    </source>
</evidence>
<comment type="pathway">
    <text evidence="18">Glycan biosynthesis.</text>
</comment>
<keyword evidence="12 22" id="KW-0460">Magnesium</keyword>
<feature type="active site" evidence="20">
    <location>
        <position position="314"/>
    </location>
</feature>
<dbReference type="FunFam" id="3.30.470.20:FF:000008">
    <property type="entry name" value="D-alanine--D-alanine ligase"/>
    <property type="match status" value="1"/>
</dbReference>
<comment type="cofactor">
    <cofactor evidence="22">
        <name>Mg(2+)</name>
        <dbReference type="ChEBI" id="CHEBI:18420"/>
    </cofactor>
    <cofactor evidence="22">
        <name>Mn(2+)</name>
        <dbReference type="ChEBI" id="CHEBI:29035"/>
    </cofactor>
    <text evidence="22">Binds 2 magnesium or manganese ions per subunit.</text>
</comment>
<dbReference type="SUPFAM" id="SSF52440">
    <property type="entry name" value="PreATP-grasp domain"/>
    <property type="match status" value="1"/>
</dbReference>
<dbReference type="SUPFAM" id="SSF56059">
    <property type="entry name" value="Glutathione synthetase ATP-binding domain-like"/>
    <property type="match status" value="1"/>
</dbReference>
<evidence type="ECO:0000256" key="6">
    <source>
        <dbReference type="ARBA" id="ARBA00012216"/>
    </source>
</evidence>
<keyword evidence="11 23" id="KW-0067">ATP-binding</keyword>
<keyword evidence="14 19" id="KW-0573">Peptidoglycan synthesis</keyword>
<feature type="binding site" evidence="21">
    <location>
        <begin position="178"/>
        <end position="179"/>
    </location>
    <ligand>
        <name>ATP</name>
        <dbReference type="ChEBI" id="CHEBI:30616"/>
    </ligand>
</feature>
<dbReference type="NCBIfam" id="NF002378">
    <property type="entry name" value="PRK01372.1"/>
    <property type="match status" value="1"/>
</dbReference>
<feature type="binding site" evidence="22">
    <location>
        <position position="303"/>
    </location>
    <ligand>
        <name>Mg(2+)</name>
        <dbReference type="ChEBI" id="CHEBI:18420"/>
        <label>2</label>
    </ligand>
</feature>
<evidence type="ECO:0000256" key="21">
    <source>
        <dbReference type="PIRSR" id="PIRSR039102-2"/>
    </source>
</evidence>
<dbReference type="GO" id="GO:0008360">
    <property type="term" value="P:regulation of cell shape"/>
    <property type="evidence" value="ECO:0007669"/>
    <property type="project" value="UniProtKB-KW"/>
</dbReference>
<comment type="cofactor">
    <cofactor evidence="1">
        <name>Mn(2+)</name>
        <dbReference type="ChEBI" id="CHEBI:29035"/>
    </cofactor>
</comment>
<evidence type="ECO:0000313" key="25">
    <source>
        <dbReference type="EMBL" id="OHA55636.1"/>
    </source>
</evidence>
<keyword evidence="9 22" id="KW-0479">Metal-binding</keyword>
<evidence type="ECO:0000256" key="23">
    <source>
        <dbReference type="PROSITE-ProRule" id="PRU00409"/>
    </source>
</evidence>
<accession>A0A1G2Q4Y7</accession>
<evidence type="ECO:0000256" key="17">
    <source>
        <dbReference type="ARBA" id="ARBA00047614"/>
    </source>
</evidence>
<dbReference type="GO" id="GO:0008716">
    <property type="term" value="F:D-alanine-D-alanine ligase activity"/>
    <property type="evidence" value="ECO:0007669"/>
    <property type="project" value="UniProtKB-UniRule"/>
</dbReference>
<feature type="binding site" evidence="22">
    <location>
        <position position="305"/>
    </location>
    <ligand>
        <name>Mg(2+)</name>
        <dbReference type="ChEBI" id="CHEBI:18420"/>
        <label>2</label>
    </ligand>
</feature>
<dbReference type="GO" id="GO:0046872">
    <property type="term" value="F:metal ion binding"/>
    <property type="evidence" value="ECO:0007669"/>
    <property type="project" value="UniProtKB-KW"/>
</dbReference>
<dbReference type="HAMAP" id="MF_00047">
    <property type="entry name" value="Dala_Dala_lig"/>
    <property type="match status" value="1"/>
</dbReference>
<dbReference type="PROSITE" id="PS50975">
    <property type="entry name" value="ATP_GRASP"/>
    <property type="match status" value="1"/>
</dbReference>
<comment type="catalytic activity">
    <reaction evidence="17 19">
        <text>2 D-alanine + ATP = D-alanyl-D-alanine + ADP + phosphate + H(+)</text>
        <dbReference type="Rhea" id="RHEA:11224"/>
        <dbReference type="ChEBI" id="CHEBI:15378"/>
        <dbReference type="ChEBI" id="CHEBI:30616"/>
        <dbReference type="ChEBI" id="CHEBI:43474"/>
        <dbReference type="ChEBI" id="CHEBI:57416"/>
        <dbReference type="ChEBI" id="CHEBI:57822"/>
        <dbReference type="ChEBI" id="CHEBI:456216"/>
        <dbReference type="EC" id="6.3.2.4"/>
    </reaction>
</comment>
<feature type="binding site" evidence="22">
    <location>
        <position position="303"/>
    </location>
    <ligand>
        <name>Mg(2+)</name>
        <dbReference type="ChEBI" id="CHEBI:18420"/>
        <label>1</label>
    </ligand>
</feature>
<dbReference type="PIRSF" id="PIRSF039102">
    <property type="entry name" value="Ddl/VanB"/>
    <property type="match status" value="1"/>
</dbReference>
<dbReference type="EC" id="6.3.2.4" evidence="6 19"/>
<keyword evidence="10 21" id="KW-0547">Nucleotide-binding</keyword>
<dbReference type="InterPro" id="IPR011095">
    <property type="entry name" value="Dala_Dala_lig_C"/>
</dbReference>
<feature type="binding site" evidence="21">
    <location>
        <begin position="170"/>
        <end position="172"/>
    </location>
    <ligand>
        <name>ATP</name>
        <dbReference type="ChEBI" id="CHEBI:30616"/>
    </ligand>
</feature>
<evidence type="ECO:0000256" key="16">
    <source>
        <dbReference type="ARBA" id="ARBA00023316"/>
    </source>
</evidence>
<dbReference type="Gene3D" id="3.40.50.20">
    <property type="match status" value="1"/>
</dbReference>
<evidence type="ECO:0000256" key="12">
    <source>
        <dbReference type="ARBA" id="ARBA00022842"/>
    </source>
</evidence>
<evidence type="ECO:0000256" key="13">
    <source>
        <dbReference type="ARBA" id="ARBA00022960"/>
    </source>
</evidence>
<evidence type="ECO:0000256" key="4">
    <source>
        <dbReference type="ARBA" id="ARBA00004752"/>
    </source>
</evidence>
<dbReference type="PANTHER" id="PTHR23132">
    <property type="entry name" value="D-ALANINE--D-ALANINE LIGASE"/>
    <property type="match status" value="1"/>
</dbReference>
<dbReference type="InterPro" id="IPR011127">
    <property type="entry name" value="Dala_Dala_lig_N"/>
</dbReference>
<evidence type="ECO:0000256" key="18">
    <source>
        <dbReference type="ARBA" id="ARBA00060592"/>
    </source>
</evidence>
<dbReference type="Pfam" id="PF07478">
    <property type="entry name" value="Dala_Dala_lig_C"/>
    <property type="match status" value="1"/>
</dbReference>
<dbReference type="NCBIfam" id="NF002528">
    <property type="entry name" value="PRK01966.1-4"/>
    <property type="match status" value="1"/>
</dbReference>
<evidence type="ECO:0000256" key="10">
    <source>
        <dbReference type="ARBA" id="ARBA00022741"/>
    </source>
</evidence>
<keyword evidence="13 19" id="KW-0133">Cell shape</keyword>
<feature type="active site" evidence="20">
    <location>
        <position position="18"/>
    </location>
</feature>
<evidence type="ECO:0000256" key="22">
    <source>
        <dbReference type="PIRSR" id="PIRSR039102-3"/>
    </source>
</evidence>
<evidence type="ECO:0000256" key="1">
    <source>
        <dbReference type="ARBA" id="ARBA00001936"/>
    </source>
</evidence>
<evidence type="ECO:0000313" key="26">
    <source>
        <dbReference type="Proteomes" id="UP000177575"/>
    </source>
</evidence>
<dbReference type="InterPro" id="IPR016185">
    <property type="entry name" value="PreATP-grasp_dom_sf"/>
</dbReference>
<dbReference type="PANTHER" id="PTHR23132:SF25">
    <property type="entry name" value="D-ALANINE--D-ALANINE LIGASE A"/>
    <property type="match status" value="1"/>
</dbReference>
<comment type="caution">
    <text evidence="25">The sequence shown here is derived from an EMBL/GenBank/DDBJ whole genome shotgun (WGS) entry which is preliminary data.</text>
</comment>
<dbReference type="GO" id="GO:0009252">
    <property type="term" value="P:peptidoglycan biosynthetic process"/>
    <property type="evidence" value="ECO:0007669"/>
    <property type="project" value="UniProtKB-UniRule"/>
</dbReference>
<sequence length="360" mass="39942">MPRRKLKVGVLFGGRSAEHEVSLVSAESVMKNLERKKYQVVPIGIDKQGQWMIGNQALKLLKAGKNFNLKSSQALLPEPGQRRVDVIFPLIHGTFGEDGKLQGFLELADVPYIGAGVSGSAVGMDKIVQKQIYQAAGISTPKFDYFPAPEFKKSAKYILRRLKKLNLPVFVKPANTGSSVGVSKVKQGRDLRPAIKLALKYDRRVIVEQAVPNPMEIEVAVLGNDKPKASILGQIVPSNEFYDYDAKYVDGKSKAIIPASLPVLIAKKIRALAVEAFKVLDLAGMARVDFLVSRKTWKIYLNEVNTIPGFVSISMYPKLWAASGLPFPKLLDELINLALSRHRQKQSLATSFRPKAKWYR</sequence>
<dbReference type="InterPro" id="IPR011761">
    <property type="entry name" value="ATP-grasp"/>
</dbReference>
<evidence type="ECO:0000256" key="14">
    <source>
        <dbReference type="ARBA" id="ARBA00022984"/>
    </source>
</evidence>
<evidence type="ECO:0000256" key="7">
    <source>
        <dbReference type="ARBA" id="ARBA00022490"/>
    </source>
</evidence>
<evidence type="ECO:0000256" key="3">
    <source>
        <dbReference type="ARBA" id="ARBA00004496"/>
    </source>
</evidence>
<evidence type="ECO:0000256" key="19">
    <source>
        <dbReference type="HAMAP-Rule" id="MF_00047"/>
    </source>
</evidence>
<keyword evidence="16 19" id="KW-0961">Cell wall biogenesis/degradation</keyword>
<dbReference type="GO" id="GO:0071555">
    <property type="term" value="P:cell wall organization"/>
    <property type="evidence" value="ECO:0007669"/>
    <property type="project" value="UniProtKB-KW"/>
</dbReference>
<dbReference type="InterPro" id="IPR000291">
    <property type="entry name" value="D-Ala_lig_Van_CS"/>
</dbReference>
<dbReference type="InterPro" id="IPR013815">
    <property type="entry name" value="ATP_grasp_subdomain_1"/>
</dbReference>
<dbReference type="PROSITE" id="PS00843">
    <property type="entry name" value="DALA_DALA_LIGASE_1"/>
    <property type="match status" value="1"/>
</dbReference>
<gene>
    <name evidence="19" type="primary">ddl</name>
    <name evidence="25" type="ORF">A2388_02695</name>
</gene>
<comment type="pathway">
    <text evidence="4 19">Cell wall biogenesis; peptidoglycan biosynthesis.</text>
</comment>
<evidence type="ECO:0000256" key="5">
    <source>
        <dbReference type="ARBA" id="ARBA00010871"/>
    </source>
</evidence>
<dbReference type="PROSITE" id="PS00844">
    <property type="entry name" value="DALA_DALA_LIGASE_2"/>
    <property type="match status" value="1"/>
</dbReference>
<feature type="active site" evidence="20">
    <location>
        <position position="178"/>
    </location>
</feature>
<dbReference type="UniPathway" id="UPA00219"/>
<protein>
    <recommendedName>
        <fullName evidence="6 19">D-alanine--D-alanine ligase</fullName>
        <ecNumber evidence="6 19">6.3.2.4</ecNumber>
    </recommendedName>
    <alternativeName>
        <fullName evidence="19">D-Ala-D-Ala ligase</fullName>
    </alternativeName>
    <alternativeName>
        <fullName evidence="19">D-alanylalanine synthetase</fullName>
    </alternativeName>
</protein>
<evidence type="ECO:0000256" key="20">
    <source>
        <dbReference type="PIRSR" id="PIRSR039102-1"/>
    </source>
</evidence>
<name>A0A1G2Q4Y7_9BACT</name>
<dbReference type="EMBL" id="MHTC01000010">
    <property type="protein sequence ID" value="OHA55636.1"/>
    <property type="molecule type" value="Genomic_DNA"/>
</dbReference>
<keyword evidence="8 19" id="KW-0436">Ligase</keyword>
<evidence type="ECO:0000256" key="11">
    <source>
        <dbReference type="ARBA" id="ARBA00022840"/>
    </source>
</evidence>